<accession>A0A8J2N5C2</accession>
<reference evidence="1" key="1">
    <citation type="submission" date="2021-05" db="EMBL/GenBank/DDBJ databases">
        <authorList>
            <person name="Stam R."/>
        </authorList>
    </citation>
    <scope>NUCLEOTIDE SEQUENCE</scope>
    <source>
        <strain evidence="1">CS162</strain>
    </source>
</reference>
<sequence length="133" mass="15021">MCFVFICKECIKLPPPEGDASQLLLHATMYEIADKYDVTGLRYLAQEKFSRSCEAFWKTKEFAMAAEHALTTTPDSDIGLRQVLYQTMTTHIELLNEPAIITLLHKYPGSAYGVLRCQAEKFGRLEPMVKTAA</sequence>
<dbReference type="PANTHER" id="PTHR47843">
    <property type="entry name" value="BTB DOMAIN-CONTAINING PROTEIN-RELATED"/>
    <property type="match status" value="1"/>
</dbReference>
<proteinExistence type="predicted"/>
<dbReference type="Proteomes" id="UP000676310">
    <property type="component" value="Unassembled WGS sequence"/>
</dbReference>
<evidence type="ECO:0000313" key="1">
    <source>
        <dbReference type="EMBL" id="CAG5186566.1"/>
    </source>
</evidence>
<evidence type="ECO:0000313" key="2">
    <source>
        <dbReference type="Proteomes" id="UP000676310"/>
    </source>
</evidence>
<dbReference type="AlphaFoldDB" id="A0A8J2N5C2"/>
<comment type="caution">
    <text evidence="1">The sequence shown here is derived from an EMBL/GenBank/DDBJ whole genome shotgun (WGS) entry which is preliminary data.</text>
</comment>
<name>A0A8J2N5C2_9PLEO</name>
<dbReference type="PANTHER" id="PTHR47843:SF5">
    <property type="entry name" value="BTB_POZ DOMAIN PROTEIN"/>
    <property type="match status" value="1"/>
</dbReference>
<dbReference type="EMBL" id="CAJRGZ010000030">
    <property type="protein sequence ID" value="CAG5186566.1"/>
    <property type="molecule type" value="Genomic_DNA"/>
</dbReference>
<dbReference type="OrthoDB" id="6359816at2759"/>
<keyword evidence="2" id="KW-1185">Reference proteome</keyword>
<dbReference type="GeneID" id="67011909"/>
<protein>
    <submittedName>
        <fullName evidence="1">Uncharacterized protein</fullName>
    </submittedName>
</protein>
<organism evidence="1 2">
    <name type="scientific">Alternaria atra</name>
    <dbReference type="NCBI Taxonomy" id="119953"/>
    <lineage>
        <taxon>Eukaryota</taxon>
        <taxon>Fungi</taxon>
        <taxon>Dikarya</taxon>
        <taxon>Ascomycota</taxon>
        <taxon>Pezizomycotina</taxon>
        <taxon>Dothideomycetes</taxon>
        <taxon>Pleosporomycetidae</taxon>
        <taxon>Pleosporales</taxon>
        <taxon>Pleosporineae</taxon>
        <taxon>Pleosporaceae</taxon>
        <taxon>Alternaria</taxon>
        <taxon>Alternaria sect. Ulocladioides</taxon>
    </lineage>
</organism>
<gene>
    <name evidence="1" type="ORF">ALTATR162_LOCUS11617</name>
</gene>
<dbReference type="RefSeq" id="XP_043175194.1">
    <property type="nucleotide sequence ID" value="XM_043319259.1"/>
</dbReference>